<dbReference type="OrthoDB" id="234125at2157"/>
<feature type="transmembrane region" description="Helical" evidence="4">
    <location>
        <begin position="147"/>
        <end position="170"/>
    </location>
</feature>
<keyword evidence="4" id="KW-0812">Transmembrane</keyword>
<dbReference type="Pfam" id="PF16927">
    <property type="entry name" value="HisKA_7TM"/>
    <property type="match status" value="1"/>
</dbReference>
<dbReference type="InterPro" id="IPR035965">
    <property type="entry name" value="PAS-like_dom_sf"/>
</dbReference>
<evidence type="ECO:0000256" key="4">
    <source>
        <dbReference type="SAM" id="Phobius"/>
    </source>
</evidence>
<evidence type="ECO:0000256" key="2">
    <source>
        <dbReference type="ARBA" id="ARBA00023163"/>
    </source>
</evidence>
<reference evidence="10" key="1">
    <citation type="submission" date="2016-10" db="EMBL/GenBank/DDBJ databases">
        <authorList>
            <person name="Varghese N."/>
            <person name="Submissions S."/>
        </authorList>
    </citation>
    <scope>NUCLEOTIDE SEQUENCE [LARGE SCALE GENOMIC DNA]</scope>
    <source>
        <strain evidence="10">CGMCC 1.10119</strain>
    </source>
</reference>
<evidence type="ECO:0000259" key="5">
    <source>
        <dbReference type="Pfam" id="PF04967"/>
    </source>
</evidence>
<keyword evidence="2" id="KW-0804">Transcription</keyword>
<keyword evidence="10" id="KW-1185">Reference proteome</keyword>
<feature type="region of interest" description="Disordered" evidence="3">
    <location>
        <begin position="604"/>
        <end position="629"/>
    </location>
</feature>
<dbReference type="SUPFAM" id="SSF55785">
    <property type="entry name" value="PYP-like sensor domain (PAS domain)"/>
    <property type="match status" value="1"/>
</dbReference>
<dbReference type="SUPFAM" id="SSF55781">
    <property type="entry name" value="GAF domain-like"/>
    <property type="match status" value="1"/>
</dbReference>
<dbReference type="RefSeq" id="WP_089699441.1">
    <property type="nucleotide sequence ID" value="NZ_FNHL01000005.1"/>
</dbReference>
<keyword evidence="1" id="KW-0805">Transcription regulation</keyword>
<feature type="transmembrane region" description="Helical" evidence="4">
    <location>
        <begin position="70"/>
        <end position="88"/>
    </location>
</feature>
<dbReference type="PANTHER" id="PTHR34236:SF1">
    <property type="entry name" value="DIMETHYL SULFOXIDE REDUCTASE TRANSCRIPTIONAL ACTIVATOR"/>
    <property type="match status" value="1"/>
</dbReference>
<dbReference type="Gene3D" id="3.30.450.40">
    <property type="match status" value="1"/>
</dbReference>
<keyword evidence="4" id="KW-1133">Transmembrane helix</keyword>
<sequence>MGFATTLVHVTLLSTSAVLTAWLAVVGWRRRDRPAAKPFVGLMVVATIWSLAYAGGLLTPTRGGRVLWEQLQWIGIAFVPLFLVLFFAEYTGFETLRRPLTMSVLSVVPTLTLCLVWTNSWHHLIWTDTVLVRANGVVIAHQEFGPWYWVNLLYTYLLTGGGLFLLLHAVRESRSLLAPPQSLLAVGIGLPFVVNLASVLGYQPIDGLDMTPYVFGLTGLAFSRAIFGYDLFDRPPSVLKLGRLSALEHVGDAIVVTDTGDSVVYHNPAATEVLGNRTSTGRDIDDFLHPVPVPGDEPVVSHIADRIFEIQSATIADSGGHAVGTMYRFHDVTDREERLAELERRQTELIELDEINRILRNVGQVLVSSRTTAAVEAGVANQLRTTSRYTDATVVDEAVRETQYDADEETAQLTVPVRFGTTVYGSLRVRTDRRGGFPEPEVELLEELAETVGMALNAVETRQTLVSDTVVELGYDIGPAGSPLAAVTQDGDAELAVTSTVPLDASAVLAYVDVIGSEPETVVSDLDARPTVEAASRVPNRSTIELHLDGTTPLAIAIAHGANVVDSVASDGSERLVVETASGSSVRTLTDALHQTAGDVKLASKQQRAPVEPAQPEPSTVDAGLTPRQRESVDAAYDAGYFEWPRDSTAEDVAAAMDIAPSTFHSHLRKAQGKLMTWYVERRDGS</sequence>
<name>A0A1G9YU27_9EURY</name>
<dbReference type="Proteomes" id="UP000199451">
    <property type="component" value="Unassembled WGS sequence"/>
</dbReference>
<dbReference type="Gene3D" id="3.30.450.20">
    <property type="entry name" value="PAS domain"/>
    <property type="match status" value="1"/>
</dbReference>
<dbReference type="Pfam" id="PF13188">
    <property type="entry name" value="PAS_8"/>
    <property type="match status" value="1"/>
</dbReference>
<feature type="transmembrane region" description="Helical" evidence="4">
    <location>
        <begin position="39"/>
        <end position="58"/>
    </location>
</feature>
<evidence type="ECO:0000313" key="9">
    <source>
        <dbReference type="EMBL" id="SDN11933.1"/>
    </source>
</evidence>
<accession>A0A1G9YU27</accession>
<evidence type="ECO:0000259" key="7">
    <source>
        <dbReference type="Pfam" id="PF15915"/>
    </source>
</evidence>
<feature type="domain" description="HTH bat-type" evidence="5">
    <location>
        <begin position="625"/>
        <end position="677"/>
    </location>
</feature>
<dbReference type="Pfam" id="PF04967">
    <property type="entry name" value="HTH_10"/>
    <property type="match status" value="1"/>
</dbReference>
<dbReference type="InterPro" id="IPR031803">
    <property type="entry name" value="BAT_GAF/HTH-assoc"/>
</dbReference>
<dbReference type="STRING" id="660521.SAMN04487949_3435"/>
<dbReference type="InterPro" id="IPR029016">
    <property type="entry name" value="GAF-like_dom_sf"/>
</dbReference>
<dbReference type="InterPro" id="IPR031621">
    <property type="entry name" value="HisKA_7TM"/>
</dbReference>
<proteinExistence type="predicted"/>
<evidence type="ECO:0000259" key="8">
    <source>
        <dbReference type="Pfam" id="PF16927"/>
    </source>
</evidence>
<feature type="domain" description="Histidine kinase N-terminal 7TM region" evidence="8">
    <location>
        <begin position="13"/>
        <end position="236"/>
    </location>
</feature>
<dbReference type="InterPro" id="IPR000014">
    <property type="entry name" value="PAS"/>
</dbReference>
<dbReference type="EMBL" id="FNHL01000005">
    <property type="protein sequence ID" value="SDN11933.1"/>
    <property type="molecule type" value="Genomic_DNA"/>
</dbReference>
<feature type="transmembrane region" description="Helical" evidence="4">
    <location>
        <begin position="6"/>
        <end position="27"/>
    </location>
</feature>
<evidence type="ECO:0000313" key="10">
    <source>
        <dbReference type="Proteomes" id="UP000199451"/>
    </source>
</evidence>
<feature type="domain" description="PAS" evidence="6">
    <location>
        <begin position="246"/>
        <end position="293"/>
    </location>
</feature>
<dbReference type="Pfam" id="PF15915">
    <property type="entry name" value="BAT"/>
    <property type="match status" value="1"/>
</dbReference>
<dbReference type="InterPro" id="IPR007050">
    <property type="entry name" value="HTH_bacterioopsin"/>
</dbReference>
<keyword evidence="4" id="KW-0472">Membrane</keyword>
<evidence type="ECO:0000256" key="3">
    <source>
        <dbReference type="SAM" id="MobiDB-lite"/>
    </source>
</evidence>
<dbReference type="PANTHER" id="PTHR34236">
    <property type="entry name" value="DIMETHYL SULFOXIDE REDUCTASE TRANSCRIPTIONAL ACTIVATOR"/>
    <property type="match status" value="1"/>
</dbReference>
<organism evidence="9 10">
    <name type="scientific">Halogranum gelatinilyticum</name>
    <dbReference type="NCBI Taxonomy" id="660521"/>
    <lineage>
        <taxon>Archaea</taxon>
        <taxon>Methanobacteriati</taxon>
        <taxon>Methanobacteriota</taxon>
        <taxon>Stenosarchaea group</taxon>
        <taxon>Halobacteria</taxon>
        <taxon>Halobacteriales</taxon>
        <taxon>Haloferacaceae</taxon>
    </lineage>
</organism>
<evidence type="ECO:0000256" key="1">
    <source>
        <dbReference type="ARBA" id="ARBA00023015"/>
    </source>
</evidence>
<gene>
    <name evidence="9" type="ORF">SAMN04487949_3435</name>
</gene>
<feature type="transmembrane region" description="Helical" evidence="4">
    <location>
        <begin position="100"/>
        <end position="118"/>
    </location>
</feature>
<evidence type="ECO:0000259" key="6">
    <source>
        <dbReference type="Pfam" id="PF13188"/>
    </source>
</evidence>
<protein>
    <submittedName>
        <fullName evidence="9">Predicted DNA binding protein, contains HTH domain</fullName>
    </submittedName>
</protein>
<dbReference type="AlphaFoldDB" id="A0A1G9YU27"/>
<feature type="domain" description="Bacterioopsin transcriptional activator GAF and HTH associated" evidence="7">
    <location>
        <begin position="468"/>
        <end position="610"/>
    </location>
</feature>
<feature type="transmembrane region" description="Helical" evidence="4">
    <location>
        <begin position="182"/>
        <end position="201"/>
    </location>
</feature>